<evidence type="ECO:0000313" key="3">
    <source>
        <dbReference type="Proteomes" id="UP000008743"/>
    </source>
</evidence>
<dbReference type="EMBL" id="KE346360">
    <property type="protein sequence ID" value="KJE89233.1"/>
    <property type="molecule type" value="Genomic_DNA"/>
</dbReference>
<sequence length="199" mass="22188">MSTAYQRVADPSQGLSKSEPVAIVDEQDNVVDVVPRWRVRKDNLRHRATFIFVRHREAGKPVPASWQDELFVVQKRALIKDYCPGYLDACTGGVMQDGEEYEPSARRELEEELGISAASLTPLFHFLHEDSVTKVWGGAFLCDYTGRLADLVLQPEEVLSVETLTLGDMVARSSAGEPFTPDSMSAVKRYIAQLEAKSN</sequence>
<dbReference type="AlphaFoldDB" id="A0A0D2WJ39"/>
<dbReference type="PANTHER" id="PTHR10885:SF0">
    <property type="entry name" value="ISOPENTENYL-DIPHOSPHATE DELTA-ISOMERASE"/>
    <property type="match status" value="1"/>
</dbReference>
<dbReference type="Proteomes" id="UP000008743">
    <property type="component" value="Unassembled WGS sequence"/>
</dbReference>
<keyword evidence="3" id="KW-1185">Reference proteome</keyword>
<protein>
    <submittedName>
        <fullName evidence="2">NUDIX hydrolase</fullName>
    </submittedName>
</protein>
<dbReference type="InterPro" id="IPR000086">
    <property type="entry name" value="NUDIX_hydrolase_dom"/>
</dbReference>
<dbReference type="RefSeq" id="XP_004365617.1">
    <property type="nucleotide sequence ID" value="XM_004365560.1"/>
</dbReference>
<dbReference type="Pfam" id="PF00293">
    <property type="entry name" value="NUDIX"/>
    <property type="match status" value="1"/>
</dbReference>
<feature type="domain" description="Nudix hydrolase" evidence="1">
    <location>
        <begin position="44"/>
        <end position="186"/>
    </location>
</feature>
<dbReference type="GO" id="GO:0016787">
    <property type="term" value="F:hydrolase activity"/>
    <property type="evidence" value="ECO:0007669"/>
    <property type="project" value="UniProtKB-KW"/>
</dbReference>
<gene>
    <name evidence="2" type="ORF">CAOG_000746</name>
</gene>
<dbReference type="Gene3D" id="3.90.79.10">
    <property type="entry name" value="Nucleoside Triphosphate Pyrophosphohydrolase"/>
    <property type="match status" value="1"/>
</dbReference>
<dbReference type="PANTHER" id="PTHR10885">
    <property type="entry name" value="ISOPENTENYL-DIPHOSPHATE DELTA-ISOMERASE"/>
    <property type="match status" value="1"/>
</dbReference>
<dbReference type="eggNOG" id="ENOG502RZMS">
    <property type="taxonomic scope" value="Eukaryota"/>
</dbReference>
<dbReference type="STRING" id="595528.A0A0D2WJ39"/>
<proteinExistence type="predicted"/>
<dbReference type="SUPFAM" id="SSF55811">
    <property type="entry name" value="Nudix"/>
    <property type="match status" value="1"/>
</dbReference>
<dbReference type="OMA" id="KDFYPGW"/>
<accession>A0A0D2WJ39</accession>
<organism evidence="2 3">
    <name type="scientific">Capsaspora owczarzaki (strain ATCC 30864)</name>
    <dbReference type="NCBI Taxonomy" id="595528"/>
    <lineage>
        <taxon>Eukaryota</taxon>
        <taxon>Filasterea</taxon>
        <taxon>Capsaspora</taxon>
    </lineage>
</organism>
<dbReference type="OrthoDB" id="510307at2759"/>
<reference evidence="3" key="1">
    <citation type="submission" date="2011-02" db="EMBL/GenBank/DDBJ databases">
        <title>The Genome Sequence of Capsaspora owczarzaki ATCC 30864.</title>
        <authorList>
            <person name="Russ C."/>
            <person name="Cuomo C."/>
            <person name="Burger G."/>
            <person name="Gray M.W."/>
            <person name="Holland P.W.H."/>
            <person name="King N."/>
            <person name="Lang F.B.F."/>
            <person name="Roger A.J."/>
            <person name="Ruiz-Trillo I."/>
            <person name="Young S.K."/>
            <person name="Zeng Q."/>
            <person name="Gargeya S."/>
            <person name="Alvarado L."/>
            <person name="Berlin A."/>
            <person name="Chapman S.B."/>
            <person name="Chen Z."/>
            <person name="Freedman E."/>
            <person name="Gellesch M."/>
            <person name="Goldberg J."/>
            <person name="Griggs A."/>
            <person name="Gujja S."/>
            <person name="Heilman E."/>
            <person name="Heiman D."/>
            <person name="Howarth C."/>
            <person name="Mehta T."/>
            <person name="Neiman D."/>
            <person name="Pearson M."/>
            <person name="Roberts A."/>
            <person name="Saif S."/>
            <person name="Shea T."/>
            <person name="Shenoy N."/>
            <person name="Sisk P."/>
            <person name="Stolte C."/>
            <person name="Sykes S."/>
            <person name="White J."/>
            <person name="Yandava C."/>
            <person name="Haas B."/>
            <person name="Nusbaum C."/>
            <person name="Birren B."/>
        </authorList>
    </citation>
    <scope>NUCLEOTIDE SEQUENCE</scope>
    <source>
        <strain evidence="3">ATCC 30864</strain>
    </source>
</reference>
<evidence type="ECO:0000313" key="2">
    <source>
        <dbReference type="EMBL" id="KJE89233.1"/>
    </source>
</evidence>
<dbReference type="CDD" id="cd04697">
    <property type="entry name" value="NUDIX_Hydrolase"/>
    <property type="match status" value="1"/>
</dbReference>
<dbReference type="PROSITE" id="PS51462">
    <property type="entry name" value="NUDIX"/>
    <property type="match status" value="1"/>
</dbReference>
<name>A0A0D2WJ39_CAPO3</name>
<dbReference type="PhylomeDB" id="A0A0D2WJ39"/>
<dbReference type="InterPro" id="IPR015797">
    <property type="entry name" value="NUDIX_hydrolase-like_dom_sf"/>
</dbReference>
<evidence type="ECO:0000259" key="1">
    <source>
        <dbReference type="PROSITE" id="PS51462"/>
    </source>
</evidence>
<keyword evidence="2" id="KW-0378">Hydrolase</keyword>
<dbReference type="InParanoid" id="A0A0D2WJ39"/>